<comment type="caution">
    <text evidence="3">The sequence shown here is derived from an EMBL/GenBank/DDBJ whole genome shotgun (WGS) entry which is preliminary data.</text>
</comment>
<gene>
    <name evidence="3" type="ORF">RF819_12250</name>
</gene>
<name>A0A1T1AYA7_RHOFE</name>
<dbReference type="Pfam" id="PF01757">
    <property type="entry name" value="Acyl_transf_3"/>
    <property type="match status" value="1"/>
</dbReference>
<feature type="transmembrane region" description="Helical" evidence="1">
    <location>
        <begin position="330"/>
        <end position="351"/>
    </location>
</feature>
<dbReference type="GO" id="GO:0000271">
    <property type="term" value="P:polysaccharide biosynthetic process"/>
    <property type="evidence" value="ECO:0007669"/>
    <property type="project" value="TreeGrafter"/>
</dbReference>
<feature type="transmembrane region" description="Helical" evidence="1">
    <location>
        <begin position="246"/>
        <end position="279"/>
    </location>
</feature>
<keyword evidence="4" id="KW-1185">Reference proteome</keyword>
<feature type="transmembrane region" description="Helical" evidence="1">
    <location>
        <begin position="101"/>
        <end position="123"/>
    </location>
</feature>
<feature type="transmembrane region" description="Helical" evidence="1">
    <location>
        <begin position="213"/>
        <end position="234"/>
    </location>
</feature>
<dbReference type="Proteomes" id="UP000190750">
    <property type="component" value="Unassembled WGS sequence"/>
</dbReference>
<proteinExistence type="predicted"/>
<dbReference type="InterPro" id="IPR050879">
    <property type="entry name" value="Acyltransferase_3"/>
</dbReference>
<keyword evidence="1" id="KW-0472">Membrane</keyword>
<dbReference type="OrthoDB" id="8956208at2"/>
<dbReference type="STRING" id="28066.RF819_12250"/>
<keyword evidence="1" id="KW-0812">Transmembrane</keyword>
<dbReference type="RefSeq" id="WP_078366921.1">
    <property type="nucleotide sequence ID" value="NZ_MTJN01000002.1"/>
</dbReference>
<evidence type="ECO:0000313" key="4">
    <source>
        <dbReference type="Proteomes" id="UP000190750"/>
    </source>
</evidence>
<feature type="domain" description="Acyltransferase 3" evidence="2">
    <location>
        <begin position="19"/>
        <end position="339"/>
    </location>
</feature>
<dbReference type="AlphaFoldDB" id="A0A1T1AYA7"/>
<evidence type="ECO:0000313" key="3">
    <source>
        <dbReference type="EMBL" id="OOV09102.1"/>
    </source>
</evidence>
<protein>
    <recommendedName>
        <fullName evidence="2">Acyltransferase 3 domain-containing protein</fullName>
    </recommendedName>
</protein>
<feature type="transmembrane region" description="Helical" evidence="1">
    <location>
        <begin position="299"/>
        <end position="318"/>
    </location>
</feature>
<evidence type="ECO:0000256" key="1">
    <source>
        <dbReference type="SAM" id="Phobius"/>
    </source>
</evidence>
<feature type="transmembrane region" description="Helical" evidence="1">
    <location>
        <begin position="156"/>
        <end position="178"/>
    </location>
</feature>
<reference evidence="3 4" key="1">
    <citation type="submission" date="2017-01" db="EMBL/GenBank/DDBJ databases">
        <title>Genome sequencing of Rhodoferax fermentans JCM 7819.</title>
        <authorList>
            <person name="Kim Y.J."/>
            <person name="Farh M.E.-A."/>
            <person name="Yang D.-C."/>
        </authorList>
    </citation>
    <scope>NUCLEOTIDE SEQUENCE [LARGE SCALE GENOMIC DNA]</scope>
    <source>
        <strain evidence="3 4">JCM 7819</strain>
    </source>
</reference>
<dbReference type="EMBL" id="MTJN01000002">
    <property type="protein sequence ID" value="OOV09102.1"/>
    <property type="molecule type" value="Genomic_DNA"/>
</dbReference>
<feature type="transmembrane region" description="Helical" evidence="1">
    <location>
        <begin position="60"/>
        <end position="80"/>
    </location>
</feature>
<dbReference type="PANTHER" id="PTHR23028:SF53">
    <property type="entry name" value="ACYL_TRANSF_3 DOMAIN-CONTAINING PROTEIN"/>
    <property type="match status" value="1"/>
</dbReference>
<organism evidence="3 4">
    <name type="scientific">Rhodoferax fermentans</name>
    <dbReference type="NCBI Taxonomy" id="28066"/>
    <lineage>
        <taxon>Bacteria</taxon>
        <taxon>Pseudomonadati</taxon>
        <taxon>Pseudomonadota</taxon>
        <taxon>Betaproteobacteria</taxon>
        <taxon>Burkholderiales</taxon>
        <taxon>Comamonadaceae</taxon>
        <taxon>Rhodoferax</taxon>
    </lineage>
</organism>
<sequence length="369" mass="41309">MPSSLTTAYPAPSQRLPLVDAFKAVASQLIVLHHLAFYGPLSDGAYLLAPDLVAWFSQDARMAVQVFLVIAGFLAARSLAPEAVLVTAKPLTQLWQRYVRVALPYIAALLVAMACTQLAGHWMQHDSLPDPPTLWQFVSHVLLLQSVLDMDALSAGVWYVAIDFQLFALLLLLLWAARRWPDAPSTRRRRLARALVWGLGLASLFYFNRDAGWDNWALYFFGAYGLGALAYWFCQLPSGRARRWRMRALVLLTLLALVFDFRARIAVALTVAVVLAWSLRKGWLYSWPRSPVLAYLGKISYSVFLLNFPVALVVNAWFTRYGSDDVWVQTAGVLVAWLACNLAGAAFYHLVEQKLSRLGRPKTARVLPT</sequence>
<dbReference type="GO" id="GO:0016020">
    <property type="term" value="C:membrane"/>
    <property type="evidence" value="ECO:0007669"/>
    <property type="project" value="TreeGrafter"/>
</dbReference>
<dbReference type="GO" id="GO:0016747">
    <property type="term" value="F:acyltransferase activity, transferring groups other than amino-acyl groups"/>
    <property type="evidence" value="ECO:0007669"/>
    <property type="project" value="InterPro"/>
</dbReference>
<dbReference type="PANTHER" id="PTHR23028">
    <property type="entry name" value="ACETYLTRANSFERASE"/>
    <property type="match status" value="1"/>
</dbReference>
<accession>A0A1T1AYA7</accession>
<feature type="transmembrane region" description="Helical" evidence="1">
    <location>
        <begin position="190"/>
        <end position="207"/>
    </location>
</feature>
<evidence type="ECO:0000259" key="2">
    <source>
        <dbReference type="Pfam" id="PF01757"/>
    </source>
</evidence>
<dbReference type="InterPro" id="IPR002656">
    <property type="entry name" value="Acyl_transf_3_dom"/>
</dbReference>
<keyword evidence="1" id="KW-1133">Transmembrane helix</keyword>